<evidence type="ECO:0000313" key="3">
    <source>
        <dbReference type="Proteomes" id="UP000230564"/>
    </source>
</evidence>
<keyword evidence="1" id="KW-0472">Membrane</keyword>
<feature type="transmembrane region" description="Helical" evidence="1">
    <location>
        <begin position="20"/>
        <end position="40"/>
    </location>
</feature>
<evidence type="ECO:0008006" key="4">
    <source>
        <dbReference type="Google" id="ProtNLM"/>
    </source>
</evidence>
<protein>
    <recommendedName>
        <fullName evidence="4">DUF3352 domain-containing protein</fullName>
    </recommendedName>
</protein>
<keyword evidence="1" id="KW-1133">Transmembrane helix</keyword>
<proteinExistence type="predicted"/>
<name>A0A2H0NEJ2_9BACT</name>
<keyword evidence="1" id="KW-0812">Transmembrane</keyword>
<sequence>MSVNFSQLFKEKSKFLDIKVILVIAVLIICLVITKLWSVAPQLSARDFLPLNTSFFYEWTSQKSLTDNLPPQLIIFDDQLPMEKADFLRQNLGDLFDNLQEAIWFKVAGSEEDNYLVKFSKLSSKSFKNWHEKHPEVIYYQPSDNILMLTDSVELINSIKGKIIGHFTVNHLSKGINIYWQLNQPPDFLYNFSSFLAYSSENPEIFMNIQSVGQKQNKVNLFQINNQPLDIEQNVLFKIPSDFDLAIGFNASSTESLSNFLNKNLLIPIYDGLPYYNLSNQKISQYFLGDNIIFQDDDGWLMINQEDYQQKTLDLADSFEVQEINKVLPDGTAYTELIASQEQTIVEHEFADQKYWQIDGLFGIQLENYYYLSNRQYLIEDLITSDKKINNLWADCLDNSSYRVRDFIFWPTDKLPDIPIKAYLEENNLQSLDIFSYYNSAITGLQWCF</sequence>
<gene>
    <name evidence="2" type="ORF">COV55_00210</name>
</gene>
<evidence type="ECO:0000256" key="1">
    <source>
        <dbReference type="SAM" id="Phobius"/>
    </source>
</evidence>
<dbReference type="EMBL" id="PCWQ01000004">
    <property type="protein sequence ID" value="PIR07311.1"/>
    <property type="molecule type" value="Genomic_DNA"/>
</dbReference>
<comment type="caution">
    <text evidence="2">The sequence shown here is derived from an EMBL/GenBank/DDBJ whole genome shotgun (WGS) entry which is preliminary data.</text>
</comment>
<organism evidence="2 3">
    <name type="scientific">Candidatus Komeilibacteria bacterium CG11_big_fil_rev_8_21_14_0_20_36_20</name>
    <dbReference type="NCBI Taxonomy" id="1974477"/>
    <lineage>
        <taxon>Bacteria</taxon>
        <taxon>Candidatus Komeiliibacteriota</taxon>
    </lineage>
</organism>
<reference evidence="2 3" key="1">
    <citation type="submission" date="2017-09" db="EMBL/GenBank/DDBJ databases">
        <title>Depth-based differentiation of microbial function through sediment-hosted aquifers and enrichment of novel symbionts in the deep terrestrial subsurface.</title>
        <authorList>
            <person name="Probst A.J."/>
            <person name="Ladd B."/>
            <person name="Jarett J.K."/>
            <person name="Geller-Mcgrath D.E."/>
            <person name="Sieber C.M."/>
            <person name="Emerson J.B."/>
            <person name="Anantharaman K."/>
            <person name="Thomas B.C."/>
            <person name="Malmstrom R."/>
            <person name="Stieglmeier M."/>
            <person name="Klingl A."/>
            <person name="Woyke T."/>
            <person name="Ryan C.M."/>
            <person name="Banfield J.F."/>
        </authorList>
    </citation>
    <scope>NUCLEOTIDE SEQUENCE [LARGE SCALE GENOMIC DNA]</scope>
    <source>
        <strain evidence="2">CG11_big_fil_rev_8_21_14_0_20_36_20</strain>
    </source>
</reference>
<dbReference type="Proteomes" id="UP000230564">
    <property type="component" value="Unassembled WGS sequence"/>
</dbReference>
<accession>A0A2H0NEJ2</accession>
<evidence type="ECO:0000313" key="2">
    <source>
        <dbReference type="EMBL" id="PIR07311.1"/>
    </source>
</evidence>
<dbReference type="AlphaFoldDB" id="A0A2H0NEJ2"/>